<accession>A0AA38T597</accession>
<protein>
    <recommendedName>
        <fullName evidence="5">Pollen Ole e 1 allergen and extensin family protein</fullName>
    </recommendedName>
</protein>
<dbReference type="EMBL" id="JARYMX010000004">
    <property type="protein sequence ID" value="KAJ9550608.1"/>
    <property type="molecule type" value="Genomic_DNA"/>
</dbReference>
<dbReference type="PANTHER" id="PTHR33210">
    <property type="entry name" value="PROTODERMAL FACTOR 1"/>
    <property type="match status" value="1"/>
</dbReference>
<dbReference type="InterPro" id="IPR039923">
    <property type="entry name" value="Protodermal_1"/>
</dbReference>
<reference evidence="3" key="1">
    <citation type="submission" date="2023-03" db="EMBL/GenBank/DDBJ databases">
        <title>Chromosome-scale reference genome and RAD-based genetic map of yellow starthistle (Centaurea solstitialis) reveal putative structural variation and QTLs associated with invader traits.</title>
        <authorList>
            <person name="Reatini B."/>
            <person name="Cang F.A."/>
            <person name="Jiang Q."/>
            <person name="Mckibben M.T.W."/>
            <person name="Barker M.S."/>
            <person name="Rieseberg L.H."/>
            <person name="Dlugosch K.M."/>
        </authorList>
    </citation>
    <scope>NUCLEOTIDE SEQUENCE</scope>
    <source>
        <strain evidence="3">CAN-66</strain>
        <tissue evidence="3">Leaf</tissue>
    </source>
</reference>
<evidence type="ECO:0008006" key="5">
    <source>
        <dbReference type="Google" id="ProtNLM"/>
    </source>
</evidence>
<evidence type="ECO:0000313" key="3">
    <source>
        <dbReference type="EMBL" id="KAJ9550608.1"/>
    </source>
</evidence>
<dbReference type="AlphaFoldDB" id="A0AA38T597"/>
<organism evidence="3 4">
    <name type="scientific">Centaurea solstitialis</name>
    <name type="common">yellow star-thistle</name>
    <dbReference type="NCBI Taxonomy" id="347529"/>
    <lineage>
        <taxon>Eukaryota</taxon>
        <taxon>Viridiplantae</taxon>
        <taxon>Streptophyta</taxon>
        <taxon>Embryophyta</taxon>
        <taxon>Tracheophyta</taxon>
        <taxon>Spermatophyta</taxon>
        <taxon>Magnoliopsida</taxon>
        <taxon>eudicotyledons</taxon>
        <taxon>Gunneridae</taxon>
        <taxon>Pentapetalae</taxon>
        <taxon>asterids</taxon>
        <taxon>campanulids</taxon>
        <taxon>Asterales</taxon>
        <taxon>Asteraceae</taxon>
        <taxon>Carduoideae</taxon>
        <taxon>Cardueae</taxon>
        <taxon>Centaureinae</taxon>
        <taxon>Centaurea</taxon>
    </lineage>
</organism>
<dbReference type="Proteomes" id="UP001172457">
    <property type="component" value="Chromosome 4"/>
</dbReference>
<gene>
    <name evidence="3" type="ORF">OSB04_014653</name>
</gene>
<dbReference type="Pfam" id="PF01190">
    <property type="entry name" value="Pollen_Ole_e_1"/>
    <property type="match status" value="1"/>
</dbReference>
<dbReference type="PANTHER" id="PTHR33210:SF24">
    <property type="entry name" value="POLLEN OLE E 1 ALLERGEN AND EXTENSIN FAMILY PROTEIN"/>
    <property type="match status" value="1"/>
</dbReference>
<evidence type="ECO:0000256" key="2">
    <source>
        <dbReference type="SAM" id="SignalP"/>
    </source>
</evidence>
<name>A0AA38T597_9ASTR</name>
<sequence length="330" mass="35196">MGWPTMGLGLVTTLLIVALAIGGANGDAMVSGSVFCDQCKDGQVTLFDYPLTGVKVSMVCSGQSGQPTVIGEVTTNWIGGYAMRFEGAPDMSGCRAQVSGNGQGCGAVAGPSRSLNLVFQMFNTEIYTVDPLISQPPQPMSFCQRSSSSVPKPVTPTLPPPVTPALPPPVTPTLPPPAKLPPTPSPPQLPPLPRLPPAPSVPFLEASACPYHMWVMPEHECYWRVLAPDLKVAFVFGPLAARKYGTDLTLRGSMTGRADPYKTLLREATTALLNSYNSIEYPYHPLDVVQRLNYALIGGSTRQVLMTALRFLKANSGQPGNVSCKFTTCK</sequence>
<keyword evidence="4" id="KW-1185">Reference proteome</keyword>
<proteinExistence type="predicted"/>
<evidence type="ECO:0000313" key="4">
    <source>
        <dbReference type="Proteomes" id="UP001172457"/>
    </source>
</evidence>
<keyword evidence="2" id="KW-0732">Signal</keyword>
<feature type="compositionally biased region" description="Pro residues" evidence="1">
    <location>
        <begin position="153"/>
        <end position="193"/>
    </location>
</feature>
<feature type="chain" id="PRO_5041444844" description="Pollen Ole e 1 allergen and extensin family protein" evidence="2">
    <location>
        <begin position="27"/>
        <end position="330"/>
    </location>
</feature>
<evidence type="ECO:0000256" key="1">
    <source>
        <dbReference type="SAM" id="MobiDB-lite"/>
    </source>
</evidence>
<comment type="caution">
    <text evidence="3">The sequence shown here is derived from an EMBL/GenBank/DDBJ whole genome shotgun (WGS) entry which is preliminary data.</text>
</comment>
<feature type="region of interest" description="Disordered" evidence="1">
    <location>
        <begin position="138"/>
        <end position="193"/>
    </location>
</feature>
<feature type="signal peptide" evidence="2">
    <location>
        <begin position="1"/>
        <end position="26"/>
    </location>
</feature>